<comment type="caution">
    <text evidence="1">The sequence shown here is derived from an EMBL/GenBank/DDBJ whole genome shotgun (WGS) entry which is preliminary data.</text>
</comment>
<dbReference type="EMBL" id="CAKXZS010000022">
    <property type="protein sequence ID" value="CAH2401091.1"/>
    <property type="molecule type" value="Genomic_DNA"/>
</dbReference>
<accession>A0ABM9DWH4</accession>
<evidence type="ECO:0000313" key="1">
    <source>
        <dbReference type="EMBL" id="CAH2401091.1"/>
    </source>
</evidence>
<dbReference type="Proteomes" id="UP001152604">
    <property type="component" value="Unassembled WGS sequence"/>
</dbReference>
<proteinExistence type="predicted"/>
<name>A0ABM9DWH4_9HYPH</name>
<organism evidence="1 2">
    <name type="scientific">Mesorhizobium ventifaucium</name>
    <dbReference type="NCBI Taxonomy" id="666020"/>
    <lineage>
        <taxon>Bacteria</taxon>
        <taxon>Pseudomonadati</taxon>
        <taxon>Pseudomonadota</taxon>
        <taxon>Alphaproteobacteria</taxon>
        <taxon>Hyphomicrobiales</taxon>
        <taxon>Phyllobacteriaceae</taxon>
        <taxon>Mesorhizobium</taxon>
    </lineage>
</organism>
<protein>
    <submittedName>
        <fullName evidence="1">Uncharacterized protein</fullName>
    </submittedName>
</protein>
<reference evidence="1" key="1">
    <citation type="submission" date="2022-03" db="EMBL/GenBank/DDBJ databases">
        <authorList>
            <person name="Brunel B."/>
        </authorList>
    </citation>
    <scope>NUCLEOTIDE SEQUENCE</scope>
    <source>
        <strain evidence="1">STM4922sample</strain>
    </source>
</reference>
<gene>
    <name evidence="1" type="ORF">MES4922_290015</name>
</gene>
<evidence type="ECO:0000313" key="2">
    <source>
        <dbReference type="Proteomes" id="UP001152604"/>
    </source>
</evidence>
<keyword evidence="2" id="KW-1185">Reference proteome</keyword>
<sequence length="57" mass="6470">MERPTANGRARDIRRNGKQILRYANGTSALMMTTPNTLFEVDFDLGIPFLWGRCPAE</sequence>